<accession>A0ABT5IF10</accession>
<evidence type="ECO:0000256" key="2">
    <source>
        <dbReference type="SAM" id="SignalP"/>
    </source>
</evidence>
<dbReference type="Proteomes" id="UP001216595">
    <property type="component" value="Unassembled WGS sequence"/>
</dbReference>
<evidence type="ECO:0000256" key="1">
    <source>
        <dbReference type="SAM" id="MobiDB-lite"/>
    </source>
</evidence>
<feature type="compositionally biased region" description="Basic and acidic residues" evidence="1">
    <location>
        <begin position="137"/>
        <end position="150"/>
    </location>
</feature>
<evidence type="ECO:0000259" key="3">
    <source>
        <dbReference type="PROSITE" id="PS50222"/>
    </source>
</evidence>
<feature type="domain" description="EF-hand" evidence="3">
    <location>
        <begin position="39"/>
        <end position="66"/>
    </location>
</feature>
<comment type="caution">
    <text evidence="4">The sequence shown here is derived from an EMBL/GenBank/DDBJ whole genome shotgun (WGS) entry which is preliminary data.</text>
</comment>
<feature type="chain" id="PRO_5046941106" evidence="2">
    <location>
        <begin position="27"/>
        <end position="156"/>
    </location>
</feature>
<evidence type="ECO:0000313" key="5">
    <source>
        <dbReference type="Proteomes" id="UP001216595"/>
    </source>
</evidence>
<feature type="region of interest" description="Disordered" evidence="1">
    <location>
        <begin position="60"/>
        <end position="89"/>
    </location>
</feature>
<evidence type="ECO:0000313" key="4">
    <source>
        <dbReference type="EMBL" id="MDC7694572.1"/>
    </source>
</evidence>
<dbReference type="RefSeq" id="WP_272741284.1">
    <property type="nucleotide sequence ID" value="NZ_JAQQKW010000005.1"/>
</dbReference>
<keyword evidence="2" id="KW-0732">Signal</keyword>
<feature type="signal peptide" evidence="2">
    <location>
        <begin position="1"/>
        <end position="26"/>
    </location>
</feature>
<gene>
    <name evidence="4" type="ORF">PQU94_09800</name>
</gene>
<keyword evidence="5" id="KW-1185">Reference proteome</keyword>
<dbReference type="PROSITE" id="PS50222">
    <property type="entry name" value="EF_HAND_2"/>
    <property type="match status" value="1"/>
</dbReference>
<proteinExistence type="predicted"/>
<dbReference type="Pfam" id="PF13202">
    <property type="entry name" value="EF-hand_5"/>
    <property type="match status" value="3"/>
</dbReference>
<dbReference type="InterPro" id="IPR018247">
    <property type="entry name" value="EF_Hand_1_Ca_BS"/>
</dbReference>
<dbReference type="PROSITE" id="PS00018">
    <property type="entry name" value="EF_HAND_1"/>
    <property type="match status" value="2"/>
</dbReference>
<sequence length="156" mass="16603">MTRNRLFLSGLVAGSALIVASLPVWAEDKAAPPPPPPPAFEAMDSNRDGQISKAEFEAFRPPHCAPVGTEGPDAKGPPMGPPRLETLDTDHDGKLSWAEVSVPLKAQFDAADSNKNGFIDSDERPALPRPPQGPDGKGPKGDILRFHHDACGPQKK</sequence>
<name>A0ABT5IF10_9CAUL</name>
<feature type="region of interest" description="Disordered" evidence="1">
    <location>
        <begin position="108"/>
        <end position="156"/>
    </location>
</feature>
<protein>
    <submittedName>
        <fullName evidence="4">EF-hand domain-containing protein</fullName>
    </submittedName>
</protein>
<dbReference type="Gene3D" id="1.10.238.10">
    <property type="entry name" value="EF-hand"/>
    <property type="match status" value="1"/>
</dbReference>
<dbReference type="InterPro" id="IPR011992">
    <property type="entry name" value="EF-hand-dom_pair"/>
</dbReference>
<reference evidence="4 5" key="1">
    <citation type="submission" date="2023-01" db="EMBL/GenBank/DDBJ databases">
        <title>Novel species of the genus Asticcacaulis isolated from rivers.</title>
        <authorList>
            <person name="Lu H."/>
        </authorList>
    </citation>
    <scope>NUCLEOTIDE SEQUENCE [LARGE SCALE GENOMIC DNA]</scope>
    <source>
        <strain evidence="4 5">DXS10W</strain>
    </source>
</reference>
<dbReference type="EMBL" id="JAQQKW010000005">
    <property type="protein sequence ID" value="MDC7694572.1"/>
    <property type="molecule type" value="Genomic_DNA"/>
</dbReference>
<dbReference type="InterPro" id="IPR002048">
    <property type="entry name" value="EF_hand_dom"/>
</dbReference>
<organism evidence="4 5">
    <name type="scientific">Asticcacaulis currens</name>
    <dbReference type="NCBI Taxonomy" id="2984210"/>
    <lineage>
        <taxon>Bacteria</taxon>
        <taxon>Pseudomonadati</taxon>
        <taxon>Pseudomonadota</taxon>
        <taxon>Alphaproteobacteria</taxon>
        <taxon>Caulobacterales</taxon>
        <taxon>Caulobacteraceae</taxon>
        <taxon>Asticcacaulis</taxon>
    </lineage>
</organism>
<dbReference type="SUPFAM" id="SSF47473">
    <property type="entry name" value="EF-hand"/>
    <property type="match status" value="1"/>
</dbReference>